<dbReference type="Proteomes" id="UP000694918">
    <property type="component" value="Unplaced"/>
</dbReference>
<organism evidence="1 2">
    <name type="scientific">Populus euphratica</name>
    <name type="common">Euphrates poplar</name>
    <dbReference type="NCBI Taxonomy" id="75702"/>
    <lineage>
        <taxon>Eukaryota</taxon>
        <taxon>Viridiplantae</taxon>
        <taxon>Streptophyta</taxon>
        <taxon>Embryophyta</taxon>
        <taxon>Tracheophyta</taxon>
        <taxon>Spermatophyta</taxon>
        <taxon>Magnoliopsida</taxon>
        <taxon>eudicotyledons</taxon>
        <taxon>Gunneridae</taxon>
        <taxon>Pentapetalae</taxon>
        <taxon>rosids</taxon>
        <taxon>fabids</taxon>
        <taxon>Malpighiales</taxon>
        <taxon>Salicaceae</taxon>
        <taxon>Saliceae</taxon>
        <taxon>Populus</taxon>
    </lineage>
</organism>
<dbReference type="GeneID" id="105109347"/>
<sequence>MEHTSLQLWKACDKLCGNLFTLHALRIHPIYINKLQAILPNHVKYCISVFGPPMSKYQNITGRNSQQCHQCTPVCYGSSKHQTPTSNEFGISSAACGDGFIPLNQLSLPQNTTPLLKVMVMNMVFVKAEKVVDVALTVDDGTGWISCSKWFCVLTEKFSVSLLILIFSFNSSSPSPFASWSLSQRKLCAPEIKS</sequence>
<evidence type="ECO:0000313" key="1">
    <source>
        <dbReference type="Proteomes" id="UP000694918"/>
    </source>
</evidence>
<keyword evidence="1" id="KW-1185">Reference proteome</keyword>
<accession>A0AAJ6T129</accession>
<protein>
    <submittedName>
        <fullName evidence="2">Uncharacterized protein LOC105109347 isoform X1</fullName>
    </submittedName>
</protein>
<dbReference type="AlphaFoldDB" id="A0AAJ6T129"/>
<dbReference type="RefSeq" id="XP_011002340.1">
    <property type="nucleotide sequence ID" value="XM_011004038.1"/>
</dbReference>
<gene>
    <name evidence="2" type="primary">LOC105109347</name>
</gene>
<reference evidence="2" key="1">
    <citation type="submission" date="2025-08" db="UniProtKB">
        <authorList>
            <consortium name="RefSeq"/>
        </authorList>
    </citation>
    <scope>IDENTIFICATION</scope>
</reference>
<proteinExistence type="predicted"/>
<dbReference type="KEGG" id="peu:105109347"/>
<evidence type="ECO:0000313" key="2">
    <source>
        <dbReference type="RefSeq" id="XP_011002340.1"/>
    </source>
</evidence>
<name>A0AAJ6T129_POPEU</name>